<organism evidence="2 3">
    <name type="scientific">Hypholoma sublateritium (strain FD-334 SS-4)</name>
    <dbReference type="NCBI Taxonomy" id="945553"/>
    <lineage>
        <taxon>Eukaryota</taxon>
        <taxon>Fungi</taxon>
        <taxon>Dikarya</taxon>
        <taxon>Basidiomycota</taxon>
        <taxon>Agaricomycotina</taxon>
        <taxon>Agaricomycetes</taxon>
        <taxon>Agaricomycetidae</taxon>
        <taxon>Agaricales</taxon>
        <taxon>Agaricineae</taxon>
        <taxon>Strophariaceae</taxon>
        <taxon>Hypholoma</taxon>
    </lineage>
</organism>
<feature type="region of interest" description="Disordered" evidence="1">
    <location>
        <begin position="27"/>
        <end position="70"/>
    </location>
</feature>
<protein>
    <submittedName>
        <fullName evidence="2">Uncharacterized protein</fullName>
    </submittedName>
</protein>
<evidence type="ECO:0000313" key="2">
    <source>
        <dbReference type="EMBL" id="KJA14162.1"/>
    </source>
</evidence>
<evidence type="ECO:0000313" key="3">
    <source>
        <dbReference type="Proteomes" id="UP000054270"/>
    </source>
</evidence>
<evidence type="ECO:0000256" key="1">
    <source>
        <dbReference type="SAM" id="MobiDB-lite"/>
    </source>
</evidence>
<dbReference type="EMBL" id="KN817692">
    <property type="protein sequence ID" value="KJA14162.1"/>
    <property type="molecule type" value="Genomic_DNA"/>
</dbReference>
<dbReference type="AlphaFoldDB" id="A0A0D2KHX3"/>
<dbReference type="Proteomes" id="UP000054270">
    <property type="component" value="Unassembled WGS sequence"/>
</dbReference>
<proteinExistence type="predicted"/>
<accession>A0A0D2KHX3</accession>
<gene>
    <name evidence="2" type="ORF">HYPSUDRAFT_208963</name>
</gene>
<name>A0A0D2KHX3_HYPSF</name>
<sequence>MDSGTPSLDGGLSTSFAVDYLHMGGRQASAVQSSAPRSIGEYGRRQMPWSSSGSTESSWSHGSGRNDTVSSNQYHQLHARFNESQQENVMLLTKNAALEAKVETLMMAYNMLLTHIPAATTPTCRPSLHKEDYPNIRFWTRQDWNAATQEQILEIDAPEEAETFPDFDEEDGGSKDPSPGPANVRAAAKKLKAMPESDNGLHAQLPIDAIPTIPAINIIPGTPLRPQPMLAHEGLRAPTLSEPPMVPYHNVNFTFYALDPIFRRSEIPSHSTPENLSISMLFAGTRHHFLSLSSGKTSQKQLWASKLTPPFDISQ</sequence>
<feature type="region of interest" description="Disordered" evidence="1">
    <location>
        <begin position="156"/>
        <end position="183"/>
    </location>
</feature>
<feature type="compositionally biased region" description="Acidic residues" evidence="1">
    <location>
        <begin position="156"/>
        <end position="171"/>
    </location>
</feature>
<keyword evidence="3" id="KW-1185">Reference proteome</keyword>
<reference evidence="3" key="1">
    <citation type="submission" date="2014-04" db="EMBL/GenBank/DDBJ databases">
        <title>Evolutionary Origins and Diversification of the Mycorrhizal Mutualists.</title>
        <authorList>
            <consortium name="DOE Joint Genome Institute"/>
            <consortium name="Mycorrhizal Genomics Consortium"/>
            <person name="Kohler A."/>
            <person name="Kuo A."/>
            <person name="Nagy L.G."/>
            <person name="Floudas D."/>
            <person name="Copeland A."/>
            <person name="Barry K.W."/>
            <person name="Cichocki N."/>
            <person name="Veneault-Fourrey C."/>
            <person name="LaButti K."/>
            <person name="Lindquist E.A."/>
            <person name="Lipzen A."/>
            <person name="Lundell T."/>
            <person name="Morin E."/>
            <person name="Murat C."/>
            <person name="Riley R."/>
            <person name="Ohm R."/>
            <person name="Sun H."/>
            <person name="Tunlid A."/>
            <person name="Henrissat B."/>
            <person name="Grigoriev I.V."/>
            <person name="Hibbett D.S."/>
            <person name="Martin F."/>
        </authorList>
    </citation>
    <scope>NUCLEOTIDE SEQUENCE [LARGE SCALE GENOMIC DNA]</scope>
    <source>
        <strain evidence="3">FD-334 SS-4</strain>
    </source>
</reference>
<feature type="compositionally biased region" description="Low complexity" evidence="1">
    <location>
        <begin position="50"/>
        <end position="63"/>
    </location>
</feature>